<dbReference type="AlphaFoldDB" id="A0A7G8P6N4"/>
<gene>
    <name evidence="1" type="ORF">HZU40_00660</name>
</gene>
<dbReference type="Proteomes" id="UP000515498">
    <property type="component" value="Plasmid unnamed2"/>
</dbReference>
<dbReference type="RefSeq" id="WP_187095152.1">
    <property type="nucleotide sequence ID" value="NZ_CP059893.1"/>
</dbReference>
<reference evidence="1 2" key="1">
    <citation type="submission" date="2020-07" db="EMBL/GenBank/DDBJ databases">
        <title>Draft genome sequence of four isobutane-metabolizing strains capable of cometabolically degrading diverse ether contaminants.</title>
        <authorList>
            <person name="Chen W."/>
            <person name="Faulkner N."/>
            <person name="Smith C."/>
            <person name="Hyman M."/>
        </authorList>
    </citation>
    <scope>NUCLEOTIDE SEQUENCE [LARGE SCALE GENOMIC DNA]</scope>
    <source>
        <strain evidence="1 2">2A</strain>
        <plasmid evidence="1 2">unnamed2</plasmid>
    </source>
</reference>
<dbReference type="KEGG" id="mflu:HZU40_00660"/>
<sequence length="59" mass="6367">MTYQPLAIKTDDLTVGRLADWLDKARSAGAVDDQPIGIEATDSVGNPIVAHDIFVEIDQ</sequence>
<organism evidence="1 2">
    <name type="scientific">Mycolicibacterium fluoranthenivorans</name>
    <dbReference type="NCBI Taxonomy" id="258505"/>
    <lineage>
        <taxon>Bacteria</taxon>
        <taxon>Bacillati</taxon>
        <taxon>Actinomycetota</taxon>
        <taxon>Actinomycetes</taxon>
        <taxon>Mycobacteriales</taxon>
        <taxon>Mycobacteriaceae</taxon>
        <taxon>Mycolicibacterium</taxon>
    </lineage>
</organism>
<evidence type="ECO:0000313" key="1">
    <source>
        <dbReference type="EMBL" id="QNJ90000.1"/>
    </source>
</evidence>
<name>A0A7G8P6N4_9MYCO</name>
<evidence type="ECO:0000313" key="2">
    <source>
        <dbReference type="Proteomes" id="UP000515498"/>
    </source>
</evidence>
<protein>
    <submittedName>
        <fullName evidence="1">Uncharacterized protein</fullName>
    </submittedName>
</protein>
<geneLocation type="plasmid" evidence="1 2">
    <name>unnamed2</name>
</geneLocation>
<dbReference type="EMBL" id="CP059893">
    <property type="protein sequence ID" value="QNJ90000.1"/>
    <property type="molecule type" value="Genomic_DNA"/>
</dbReference>
<accession>A0A7G8P6N4</accession>
<proteinExistence type="predicted"/>
<keyword evidence="1" id="KW-0614">Plasmid</keyword>